<evidence type="ECO:0000313" key="3">
    <source>
        <dbReference type="Proteomes" id="UP000184096"/>
    </source>
</evidence>
<organism evidence="2 3">
    <name type="scientific">Bradyrhizobium erythrophlei</name>
    <dbReference type="NCBI Taxonomy" id="1437360"/>
    <lineage>
        <taxon>Bacteria</taxon>
        <taxon>Pseudomonadati</taxon>
        <taxon>Pseudomonadota</taxon>
        <taxon>Alphaproteobacteria</taxon>
        <taxon>Hyphomicrobiales</taxon>
        <taxon>Nitrobacteraceae</taxon>
        <taxon>Bradyrhizobium</taxon>
    </lineage>
</organism>
<accession>A0A1M7U5T7</accession>
<keyword evidence="3" id="KW-1185">Reference proteome</keyword>
<feature type="domain" description="NIF system FeS cluster assembly NifU C-terminal" evidence="1">
    <location>
        <begin position="19"/>
        <end position="83"/>
    </location>
</feature>
<proteinExistence type="predicted"/>
<dbReference type="Proteomes" id="UP000184096">
    <property type="component" value="Chromosome I"/>
</dbReference>
<protein>
    <submittedName>
        <fullName evidence="2">Fe-S cluster biogenesis protein NfuA, 4Fe-4S-binding domain</fullName>
    </submittedName>
</protein>
<dbReference type="GO" id="GO:0051536">
    <property type="term" value="F:iron-sulfur cluster binding"/>
    <property type="evidence" value="ECO:0007669"/>
    <property type="project" value="InterPro"/>
</dbReference>
<evidence type="ECO:0000313" key="2">
    <source>
        <dbReference type="EMBL" id="SHN78308.1"/>
    </source>
</evidence>
<dbReference type="SUPFAM" id="SSF117916">
    <property type="entry name" value="Fe-S cluster assembly (FSCA) domain-like"/>
    <property type="match status" value="1"/>
</dbReference>
<dbReference type="PANTHER" id="PTHR11178">
    <property type="entry name" value="IRON-SULFUR CLUSTER SCAFFOLD PROTEIN NFU-RELATED"/>
    <property type="match status" value="1"/>
</dbReference>
<dbReference type="GO" id="GO:0016226">
    <property type="term" value="P:iron-sulfur cluster assembly"/>
    <property type="evidence" value="ECO:0007669"/>
    <property type="project" value="InterPro"/>
</dbReference>
<dbReference type="GO" id="GO:0005506">
    <property type="term" value="F:iron ion binding"/>
    <property type="evidence" value="ECO:0007669"/>
    <property type="project" value="InterPro"/>
</dbReference>
<reference evidence="3" key="1">
    <citation type="submission" date="2016-11" db="EMBL/GenBank/DDBJ databases">
        <authorList>
            <person name="Varghese N."/>
            <person name="Submissions S."/>
        </authorList>
    </citation>
    <scope>NUCLEOTIDE SEQUENCE [LARGE SCALE GENOMIC DNA]</scope>
    <source>
        <strain evidence="3">GAS401</strain>
    </source>
</reference>
<gene>
    <name evidence="2" type="ORF">SAMN05444170_3639</name>
</gene>
<name>A0A1M7U5T7_9BRAD</name>
<dbReference type="AlphaFoldDB" id="A0A1M7U5T7"/>
<dbReference type="InterPro" id="IPR001075">
    <property type="entry name" value="NIF_FeS_clus_asmbl_NifU_C"/>
</dbReference>
<dbReference type="InterPro" id="IPR034904">
    <property type="entry name" value="FSCA_dom_sf"/>
</dbReference>
<dbReference type="EMBL" id="LT670849">
    <property type="protein sequence ID" value="SHN78308.1"/>
    <property type="molecule type" value="Genomic_DNA"/>
</dbReference>
<dbReference type="Gene3D" id="3.30.300.130">
    <property type="entry name" value="Fe-S cluster assembly (FSCA)"/>
    <property type="match status" value="1"/>
</dbReference>
<evidence type="ECO:0000259" key="1">
    <source>
        <dbReference type="Pfam" id="PF01106"/>
    </source>
</evidence>
<dbReference type="Pfam" id="PF01106">
    <property type="entry name" value="NifU"/>
    <property type="match status" value="1"/>
</dbReference>
<sequence length="112" mass="12272">MNTLGSASVDVRHRTRLIVMDVLESEIRPLLKIHGGGVDLLELSDDGVLRLEFQGACRGCALQSVTYAIGIRQRLLEVDGITDVEMKGVRLSKAALGRTAALYKGYSFRIAR</sequence>
<dbReference type="OrthoDB" id="9808097at2"/>